<keyword evidence="4 7" id="KW-0378">Hydrolase</keyword>
<comment type="caution">
    <text evidence="9">The sequence shown here is derived from an EMBL/GenBank/DDBJ whole genome shotgun (WGS) entry which is preliminary data.</text>
</comment>
<comment type="similarity">
    <text evidence="1 7">Belongs to the peptidase M3 family.</text>
</comment>
<evidence type="ECO:0000256" key="1">
    <source>
        <dbReference type="ARBA" id="ARBA00006040"/>
    </source>
</evidence>
<comment type="cofactor">
    <cofactor evidence="7">
        <name>Zn(2+)</name>
        <dbReference type="ChEBI" id="CHEBI:29105"/>
    </cofactor>
    <text evidence="7">Binds 1 zinc ion.</text>
</comment>
<evidence type="ECO:0000256" key="2">
    <source>
        <dbReference type="ARBA" id="ARBA00022670"/>
    </source>
</evidence>
<gene>
    <name evidence="9" type="ORF">D6C84_06591</name>
</gene>
<dbReference type="Gene3D" id="3.40.390.10">
    <property type="entry name" value="Collagenase (Catalytic Domain)"/>
    <property type="match status" value="1"/>
</dbReference>
<evidence type="ECO:0000256" key="6">
    <source>
        <dbReference type="ARBA" id="ARBA00023049"/>
    </source>
</evidence>
<dbReference type="GO" id="GO:0046872">
    <property type="term" value="F:metal ion binding"/>
    <property type="evidence" value="ECO:0007669"/>
    <property type="project" value="UniProtKB-UniRule"/>
</dbReference>
<dbReference type="GO" id="GO:0004222">
    <property type="term" value="F:metalloendopeptidase activity"/>
    <property type="evidence" value="ECO:0007669"/>
    <property type="project" value="InterPro"/>
</dbReference>
<dbReference type="PANTHER" id="PTHR11804:SF84">
    <property type="entry name" value="SACCHAROLYSIN"/>
    <property type="match status" value="1"/>
</dbReference>
<keyword evidence="6 7" id="KW-0482">Metalloprotease</keyword>
<evidence type="ECO:0000256" key="3">
    <source>
        <dbReference type="ARBA" id="ARBA00022723"/>
    </source>
</evidence>
<dbReference type="Proteomes" id="UP000310039">
    <property type="component" value="Unassembled WGS sequence"/>
</dbReference>
<dbReference type="PANTHER" id="PTHR11804">
    <property type="entry name" value="PROTEASE M3 THIMET OLIGOPEPTIDASE-RELATED"/>
    <property type="match status" value="1"/>
</dbReference>
<accession>A0A4S9XPL9</accession>
<dbReference type="GO" id="GO:0005758">
    <property type="term" value="C:mitochondrial intermembrane space"/>
    <property type="evidence" value="ECO:0007669"/>
    <property type="project" value="TreeGrafter"/>
</dbReference>
<evidence type="ECO:0000256" key="5">
    <source>
        <dbReference type="ARBA" id="ARBA00022833"/>
    </source>
</evidence>
<dbReference type="Gene3D" id="1.10.1370.10">
    <property type="entry name" value="Neurolysin, domain 3"/>
    <property type="match status" value="1"/>
</dbReference>
<keyword evidence="2 7" id="KW-0645">Protease</keyword>
<dbReference type="InterPro" id="IPR024080">
    <property type="entry name" value="Neurolysin/TOP_N"/>
</dbReference>
<dbReference type="SUPFAM" id="SSF55486">
    <property type="entry name" value="Metalloproteases ('zincins'), catalytic domain"/>
    <property type="match status" value="1"/>
</dbReference>
<dbReference type="Gene3D" id="1.20.1050.40">
    <property type="entry name" value="Endopeptidase. Chain P, domain 1"/>
    <property type="match status" value="1"/>
</dbReference>
<dbReference type="CDD" id="cd06455">
    <property type="entry name" value="M3A_TOP"/>
    <property type="match status" value="1"/>
</dbReference>
<protein>
    <submittedName>
        <fullName evidence="9">Metallopeptidase MepB</fullName>
    </submittedName>
</protein>
<feature type="domain" description="Peptidase M3A/M3B catalytic" evidence="8">
    <location>
        <begin position="219"/>
        <end position="709"/>
    </location>
</feature>
<dbReference type="EMBL" id="QZBT01000100">
    <property type="protein sequence ID" value="THZ81450.1"/>
    <property type="molecule type" value="Genomic_DNA"/>
</dbReference>
<evidence type="ECO:0000256" key="4">
    <source>
        <dbReference type="ARBA" id="ARBA00022801"/>
    </source>
</evidence>
<reference evidence="9 10" key="1">
    <citation type="submission" date="2018-10" db="EMBL/GenBank/DDBJ databases">
        <title>Fifty Aureobasidium pullulans genomes reveal a recombining polyextremotolerant generalist.</title>
        <authorList>
            <person name="Gostincar C."/>
            <person name="Turk M."/>
            <person name="Zajc J."/>
            <person name="Gunde-Cimerman N."/>
        </authorList>
    </citation>
    <scope>NUCLEOTIDE SEQUENCE [LARGE SCALE GENOMIC DNA]</scope>
    <source>
        <strain evidence="9 10">EXF-3403</strain>
    </source>
</reference>
<organism evidence="9 10">
    <name type="scientific">Aureobasidium pullulans</name>
    <name type="common">Black yeast</name>
    <name type="synonym">Pullularia pullulans</name>
    <dbReference type="NCBI Taxonomy" id="5580"/>
    <lineage>
        <taxon>Eukaryota</taxon>
        <taxon>Fungi</taxon>
        <taxon>Dikarya</taxon>
        <taxon>Ascomycota</taxon>
        <taxon>Pezizomycotina</taxon>
        <taxon>Dothideomycetes</taxon>
        <taxon>Dothideomycetidae</taxon>
        <taxon>Dothideales</taxon>
        <taxon>Saccotheciaceae</taxon>
        <taxon>Aureobasidium</taxon>
    </lineage>
</organism>
<dbReference type="InterPro" id="IPR024079">
    <property type="entry name" value="MetalloPept_cat_dom_sf"/>
</dbReference>
<dbReference type="GO" id="GO:0006508">
    <property type="term" value="P:proteolysis"/>
    <property type="evidence" value="ECO:0007669"/>
    <property type="project" value="UniProtKB-KW"/>
</dbReference>
<proteinExistence type="inferred from homology"/>
<sequence length="711" mass="81136">MSCSRSQSPRQSLSLFTRDASTIIPRIERLITQTRIVQEHILSTVTPGTATFANVISPLAHNQNSVSRELPVLGFYEAVSTDPGLSEASTQAKKLYADFEIETKSHEGLFELVDAVAKKNEDLEPEDKRLLERYRRDYLRNCLGISLDERNRFKDIQKQLSQLTSQFEKNLREENAGLWFTLEELAGVSADLISSLDKGTGKNEGKVLLTFSFPQLFGVLKYATNSKTRRFYYTASENKCPAIIPVFKDIMILRQEAAELLGYANHAAFRIEEKMAKSTETVMSFLDDLNSRLSAGAKRDVEGLKELKRQDLAKRGEDQDDKFWLWDYAYYQRMMLETQFSVDRKAIAEFFPLETTVSGVMDIFSHLFGLQFREVNAEDRATLSPTGKVEDLTWHDDVLLFAVWNDEQLGSGFLGYLYLDLHPRPGKYGGMCNINLQCGFTSETGQRNYPATALLCNFTPSTSTKPSLLMHEEVVLLFHELGHGIHDLVAHTKWSIFHGTATVDDFCEAPSQMLEFWAWDPDVLSKLSNHWSHLSPSHLQKWQNQNSGKAQPDKHLSSNMINALVKSKNVNGALYQTRLLHRSFFDMTVHSATSVVAIREMDMAEQWNRLHTSMSFLDTPEGFDWGHGYAKFDALVRVYDAGFYGYLYSRAYATEMFYTAFKRDLMNVSEGKRYRKIMLERGGSVDEMETLLEFLGREPSNDAFYQELGLL</sequence>
<keyword evidence="5 7" id="KW-0862">Zinc</keyword>
<dbReference type="AlphaFoldDB" id="A0A4S9XPL9"/>
<dbReference type="InterPro" id="IPR001567">
    <property type="entry name" value="Pept_M3A_M3B_dom"/>
</dbReference>
<dbReference type="GO" id="GO:0006518">
    <property type="term" value="P:peptide metabolic process"/>
    <property type="evidence" value="ECO:0007669"/>
    <property type="project" value="TreeGrafter"/>
</dbReference>
<evidence type="ECO:0000256" key="7">
    <source>
        <dbReference type="RuleBase" id="RU003435"/>
    </source>
</evidence>
<evidence type="ECO:0000259" key="8">
    <source>
        <dbReference type="Pfam" id="PF01432"/>
    </source>
</evidence>
<evidence type="ECO:0000313" key="9">
    <source>
        <dbReference type="EMBL" id="THZ81450.1"/>
    </source>
</evidence>
<dbReference type="InterPro" id="IPR045090">
    <property type="entry name" value="Pept_M3A_M3B"/>
</dbReference>
<keyword evidence="3 7" id="KW-0479">Metal-binding</keyword>
<dbReference type="InterPro" id="IPR024077">
    <property type="entry name" value="Neurolysin/TOP_dom2"/>
</dbReference>
<dbReference type="FunFam" id="3.40.390.10:FF:000074">
    <property type="entry name" value="Metalloprotease"/>
    <property type="match status" value="1"/>
</dbReference>
<dbReference type="Pfam" id="PF01432">
    <property type="entry name" value="Peptidase_M3"/>
    <property type="match status" value="1"/>
</dbReference>
<name>A0A4S9XPL9_AURPU</name>
<evidence type="ECO:0000313" key="10">
    <source>
        <dbReference type="Proteomes" id="UP000310039"/>
    </source>
</evidence>